<evidence type="ECO:0000313" key="2">
    <source>
        <dbReference type="Proteomes" id="UP000323257"/>
    </source>
</evidence>
<name>A0A5S5BPN5_9BACL</name>
<evidence type="ECO:0000313" key="1">
    <source>
        <dbReference type="EMBL" id="TYP68914.1"/>
    </source>
</evidence>
<dbReference type="RefSeq" id="WP_148933251.1">
    <property type="nucleotide sequence ID" value="NZ_VNHS01000017.1"/>
</dbReference>
<dbReference type="Proteomes" id="UP000323257">
    <property type="component" value="Unassembled WGS sequence"/>
</dbReference>
<dbReference type="OrthoDB" id="10014975at2"/>
<proteinExistence type="predicted"/>
<sequence>MNQLDARALNHVNAVLYNNGSLYIMEAQTEYEGEQGAVTPAKSIWLNTTPAKALRDFLIEKYPPEELTRLRGIEQALQDYMTMPGGGTAEDVFAWVESTTGYISDPPVTKDEQIARLTAENTALKKAQLKEVDDARD</sequence>
<protein>
    <submittedName>
        <fullName evidence="1">Uncharacterized protein</fullName>
    </submittedName>
</protein>
<accession>A0A5S5BPN5</accession>
<comment type="caution">
    <text evidence="1">The sequence shown here is derived from an EMBL/GenBank/DDBJ whole genome shotgun (WGS) entry which is preliminary data.</text>
</comment>
<dbReference type="AlphaFoldDB" id="A0A5S5BPN5"/>
<organism evidence="1 2">
    <name type="scientific">Paenibacillus methanolicus</name>
    <dbReference type="NCBI Taxonomy" id="582686"/>
    <lineage>
        <taxon>Bacteria</taxon>
        <taxon>Bacillati</taxon>
        <taxon>Bacillota</taxon>
        <taxon>Bacilli</taxon>
        <taxon>Bacillales</taxon>
        <taxon>Paenibacillaceae</taxon>
        <taxon>Paenibacillus</taxon>
    </lineage>
</organism>
<keyword evidence="2" id="KW-1185">Reference proteome</keyword>
<gene>
    <name evidence="1" type="ORF">BCM02_11732</name>
</gene>
<reference evidence="1 2" key="1">
    <citation type="submission" date="2019-07" db="EMBL/GenBank/DDBJ databases">
        <title>Genomic Encyclopedia of Type Strains, Phase III (KMG-III): the genomes of soil and plant-associated and newly described type strains.</title>
        <authorList>
            <person name="Whitman W."/>
        </authorList>
    </citation>
    <scope>NUCLEOTIDE SEQUENCE [LARGE SCALE GENOMIC DNA]</scope>
    <source>
        <strain evidence="1 2">BL24</strain>
    </source>
</reference>
<dbReference type="EMBL" id="VNHS01000017">
    <property type="protein sequence ID" value="TYP68914.1"/>
    <property type="molecule type" value="Genomic_DNA"/>
</dbReference>